<comment type="caution">
    <text evidence="1">The sequence shown here is derived from an EMBL/GenBank/DDBJ whole genome shotgun (WGS) entry which is preliminary data.</text>
</comment>
<keyword evidence="2" id="KW-1185">Reference proteome</keyword>
<dbReference type="EMBL" id="BGZK01000825">
    <property type="protein sequence ID" value="GBP61866.1"/>
    <property type="molecule type" value="Genomic_DNA"/>
</dbReference>
<protein>
    <submittedName>
        <fullName evidence="1">Uncharacterized protein</fullName>
    </submittedName>
</protein>
<organism evidence="1 2">
    <name type="scientific">Eumeta variegata</name>
    <name type="common">Bagworm moth</name>
    <name type="synonym">Eumeta japonica</name>
    <dbReference type="NCBI Taxonomy" id="151549"/>
    <lineage>
        <taxon>Eukaryota</taxon>
        <taxon>Metazoa</taxon>
        <taxon>Ecdysozoa</taxon>
        <taxon>Arthropoda</taxon>
        <taxon>Hexapoda</taxon>
        <taxon>Insecta</taxon>
        <taxon>Pterygota</taxon>
        <taxon>Neoptera</taxon>
        <taxon>Endopterygota</taxon>
        <taxon>Lepidoptera</taxon>
        <taxon>Glossata</taxon>
        <taxon>Ditrysia</taxon>
        <taxon>Tineoidea</taxon>
        <taxon>Psychidae</taxon>
        <taxon>Oiketicinae</taxon>
        <taxon>Eumeta</taxon>
    </lineage>
</organism>
<sequence length="204" mass="23003">MQSSKIRATKYLRKSINLTDDLREGRSSTATAEDNICAVRLMIKTGKRAVYLQFWTSLGIELSDQPTHHTANVMNVSMFEIMMALKQLKSNKAVWVTVEFNPRARVLCTFFLAGRARFVNRPGANLSPLSSQCRGRHDEDPNLCFDLIISIDKRFKNLLILCKYRYSFRIRVQLLGRSLPARAAAAGPHLVLASVELDGINSKS</sequence>
<dbReference type="OrthoDB" id="10017160at2759"/>
<reference evidence="1 2" key="1">
    <citation type="journal article" date="2019" name="Commun. Biol.">
        <title>The bagworm genome reveals a unique fibroin gene that provides high tensile strength.</title>
        <authorList>
            <person name="Kono N."/>
            <person name="Nakamura H."/>
            <person name="Ohtoshi R."/>
            <person name="Tomita M."/>
            <person name="Numata K."/>
            <person name="Arakawa K."/>
        </authorList>
    </citation>
    <scope>NUCLEOTIDE SEQUENCE [LARGE SCALE GENOMIC DNA]</scope>
</reference>
<evidence type="ECO:0000313" key="2">
    <source>
        <dbReference type="Proteomes" id="UP000299102"/>
    </source>
</evidence>
<proteinExistence type="predicted"/>
<dbReference type="AlphaFoldDB" id="A0A4C1XDD8"/>
<evidence type="ECO:0000313" key="1">
    <source>
        <dbReference type="EMBL" id="GBP61866.1"/>
    </source>
</evidence>
<dbReference type="Proteomes" id="UP000299102">
    <property type="component" value="Unassembled WGS sequence"/>
</dbReference>
<accession>A0A4C1XDD8</accession>
<gene>
    <name evidence="1" type="ORF">EVAR_97955_1</name>
</gene>
<name>A0A4C1XDD8_EUMVA</name>